<protein>
    <submittedName>
        <fullName evidence="3">Uncharacterized protein</fullName>
    </submittedName>
</protein>
<dbReference type="Proteomes" id="UP000807342">
    <property type="component" value="Unassembled WGS sequence"/>
</dbReference>
<comment type="caution">
    <text evidence="3">The sequence shown here is derived from an EMBL/GenBank/DDBJ whole genome shotgun (WGS) entry which is preliminary data.</text>
</comment>
<gene>
    <name evidence="3" type="ORF">P691DRAFT_507014</name>
</gene>
<organism evidence="3 4">
    <name type="scientific">Macrolepiota fuliginosa MF-IS2</name>
    <dbReference type="NCBI Taxonomy" id="1400762"/>
    <lineage>
        <taxon>Eukaryota</taxon>
        <taxon>Fungi</taxon>
        <taxon>Dikarya</taxon>
        <taxon>Basidiomycota</taxon>
        <taxon>Agaricomycotina</taxon>
        <taxon>Agaricomycetes</taxon>
        <taxon>Agaricomycetidae</taxon>
        <taxon>Agaricales</taxon>
        <taxon>Agaricineae</taxon>
        <taxon>Agaricaceae</taxon>
        <taxon>Macrolepiota</taxon>
    </lineage>
</organism>
<evidence type="ECO:0000313" key="3">
    <source>
        <dbReference type="EMBL" id="KAF9449965.1"/>
    </source>
</evidence>
<dbReference type="AlphaFoldDB" id="A0A9P6C5M7"/>
<feature type="compositionally biased region" description="Gly residues" evidence="1">
    <location>
        <begin position="95"/>
        <end position="104"/>
    </location>
</feature>
<feature type="signal peptide" evidence="2">
    <location>
        <begin position="1"/>
        <end position="22"/>
    </location>
</feature>
<feature type="region of interest" description="Disordered" evidence="1">
    <location>
        <begin position="73"/>
        <end position="104"/>
    </location>
</feature>
<name>A0A9P6C5M7_9AGAR</name>
<keyword evidence="2" id="KW-0732">Signal</keyword>
<proteinExistence type="predicted"/>
<evidence type="ECO:0000256" key="1">
    <source>
        <dbReference type="SAM" id="MobiDB-lite"/>
    </source>
</evidence>
<feature type="compositionally biased region" description="Low complexity" evidence="1">
    <location>
        <begin position="46"/>
        <end position="60"/>
    </location>
</feature>
<accession>A0A9P6C5M7</accession>
<feature type="chain" id="PRO_5040289773" evidence="2">
    <location>
        <begin position="23"/>
        <end position="104"/>
    </location>
</feature>
<evidence type="ECO:0000256" key="2">
    <source>
        <dbReference type="SAM" id="SignalP"/>
    </source>
</evidence>
<feature type="region of interest" description="Disordered" evidence="1">
    <location>
        <begin position="38"/>
        <end position="60"/>
    </location>
</feature>
<evidence type="ECO:0000313" key="4">
    <source>
        <dbReference type="Proteomes" id="UP000807342"/>
    </source>
</evidence>
<keyword evidence="4" id="KW-1185">Reference proteome</keyword>
<reference evidence="3" key="1">
    <citation type="submission" date="2020-11" db="EMBL/GenBank/DDBJ databases">
        <authorList>
            <consortium name="DOE Joint Genome Institute"/>
            <person name="Ahrendt S."/>
            <person name="Riley R."/>
            <person name="Andreopoulos W."/>
            <person name="Labutti K."/>
            <person name="Pangilinan J."/>
            <person name="Ruiz-Duenas F.J."/>
            <person name="Barrasa J.M."/>
            <person name="Sanchez-Garcia M."/>
            <person name="Camarero S."/>
            <person name="Miyauchi S."/>
            <person name="Serrano A."/>
            <person name="Linde D."/>
            <person name="Babiker R."/>
            <person name="Drula E."/>
            <person name="Ayuso-Fernandez I."/>
            <person name="Pacheco R."/>
            <person name="Padilla G."/>
            <person name="Ferreira P."/>
            <person name="Barriuso J."/>
            <person name="Kellner H."/>
            <person name="Castanera R."/>
            <person name="Alfaro M."/>
            <person name="Ramirez L."/>
            <person name="Pisabarro A.G."/>
            <person name="Kuo A."/>
            <person name="Tritt A."/>
            <person name="Lipzen A."/>
            <person name="He G."/>
            <person name="Yan M."/>
            <person name="Ng V."/>
            <person name="Cullen D."/>
            <person name="Martin F."/>
            <person name="Rosso M.-N."/>
            <person name="Henrissat B."/>
            <person name="Hibbett D."/>
            <person name="Martinez A.T."/>
            <person name="Grigoriev I.V."/>
        </authorList>
    </citation>
    <scope>NUCLEOTIDE SEQUENCE</scope>
    <source>
        <strain evidence="3">MF-IS2</strain>
    </source>
</reference>
<dbReference type="EMBL" id="MU151115">
    <property type="protein sequence ID" value="KAF9449965.1"/>
    <property type="molecule type" value="Genomic_DNA"/>
</dbReference>
<sequence>MPVNTKFLIASVFLVSTTLVQAYPTPILDIRQWDFQPSVPTNPEGAPLLLPSPSATTTTTAAPISTASVPTTYGITNGPAVVNNGATPNASDDGVTGGSGDGGA</sequence>